<comment type="caution">
    <text evidence="2">The sequence shown here is derived from an EMBL/GenBank/DDBJ whole genome shotgun (WGS) entry which is preliminary data.</text>
</comment>
<dbReference type="InterPro" id="IPR000182">
    <property type="entry name" value="GNAT_dom"/>
</dbReference>
<dbReference type="AlphaFoldDB" id="A0A2T3NN34"/>
<protein>
    <submittedName>
        <fullName evidence="2">N-acetyltransferase</fullName>
    </submittedName>
</protein>
<dbReference type="Gene3D" id="3.40.630.30">
    <property type="match status" value="1"/>
</dbReference>
<reference evidence="2 3" key="1">
    <citation type="submission" date="2018-01" db="EMBL/GenBank/DDBJ databases">
        <title>Whole genome sequencing of Histamine producing bacteria.</title>
        <authorList>
            <person name="Butler K."/>
        </authorList>
    </citation>
    <scope>NUCLEOTIDE SEQUENCE [LARGE SCALE GENOMIC DNA]</scope>
    <source>
        <strain evidence="2 3">DSM 100436</strain>
    </source>
</reference>
<keyword evidence="3" id="KW-1185">Reference proteome</keyword>
<dbReference type="SUPFAM" id="SSF55729">
    <property type="entry name" value="Acyl-CoA N-acyltransferases (Nat)"/>
    <property type="match status" value="1"/>
</dbReference>
<dbReference type="InterPro" id="IPR016181">
    <property type="entry name" value="Acyl_CoA_acyltransferase"/>
</dbReference>
<dbReference type="RefSeq" id="WP_036819037.1">
    <property type="nucleotide sequence ID" value="NZ_JGVO01000188.1"/>
</dbReference>
<dbReference type="OrthoDB" id="9797178at2"/>
<evidence type="ECO:0000313" key="2">
    <source>
        <dbReference type="EMBL" id="PSW16873.1"/>
    </source>
</evidence>
<accession>A0A2T3NN34</accession>
<dbReference type="EMBL" id="PYMA01000016">
    <property type="protein sequence ID" value="PSW16873.1"/>
    <property type="molecule type" value="Genomic_DNA"/>
</dbReference>
<dbReference type="PANTHER" id="PTHR43617">
    <property type="entry name" value="L-AMINO ACID N-ACETYLTRANSFERASE"/>
    <property type="match status" value="1"/>
</dbReference>
<dbReference type="GO" id="GO:0016747">
    <property type="term" value="F:acyltransferase activity, transferring groups other than amino-acyl groups"/>
    <property type="evidence" value="ECO:0007669"/>
    <property type="project" value="InterPro"/>
</dbReference>
<feature type="domain" description="N-acetyltransferase" evidence="1">
    <location>
        <begin position="1"/>
        <end position="152"/>
    </location>
</feature>
<dbReference type="CDD" id="cd04301">
    <property type="entry name" value="NAT_SF"/>
    <property type="match status" value="1"/>
</dbReference>
<evidence type="ECO:0000313" key="3">
    <source>
        <dbReference type="Proteomes" id="UP000241771"/>
    </source>
</evidence>
<dbReference type="Proteomes" id="UP000241771">
    <property type="component" value="Unassembled WGS sequence"/>
</dbReference>
<dbReference type="PROSITE" id="PS51186">
    <property type="entry name" value="GNAT"/>
    <property type="match status" value="1"/>
</dbReference>
<organism evidence="2 3">
    <name type="scientific">Photobacterium sanctipauli</name>
    <dbReference type="NCBI Taxonomy" id="1342794"/>
    <lineage>
        <taxon>Bacteria</taxon>
        <taxon>Pseudomonadati</taxon>
        <taxon>Pseudomonadota</taxon>
        <taxon>Gammaproteobacteria</taxon>
        <taxon>Vibrionales</taxon>
        <taxon>Vibrionaceae</taxon>
        <taxon>Photobacterium</taxon>
    </lineage>
</organism>
<dbReference type="Pfam" id="PF13527">
    <property type="entry name" value="Acetyltransf_9"/>
    <property type="match status" value="1"/>
</dbReference>
<dbReference type="InterPro" id="IPR050276">
    <property type="entry name" value="MshD_Acetyltransferase"/>
</dbReference>
<sequence>MKIRLETASDSTYIESLTYQAFENHPHHEPGAKPTEHLIVNRLREGGALSLSLVAEDESGIIGHIAFSPVTIAGEASKWFGLGPVSVTPSRQGEGIGGSLIREGVEMLKTQGAEGIVLLGEPEYYGRFGFKANDNLTLPGVPAEYFLVMPLCENSCDDAKQSIPTGDVAYHPAFG</sequence>
<gene>
    <name evidence="2" type="ORF">C9I98_20190</name>
</gene>
<dbReference type="PANTHER" id="PTHR43617:SF2">
    <property type="entry name" value="UPF0039 PROTEIN SLL0451"/>
    <property type="match status" value="1"/>
</dbReference>
<proteinExistence type="predicted"/>
<keyword evidence="2" id="KW-0808">Transferase</keyword>
<evidence type="ECO:0000259" key="1">
    <source>
        <dbReference type="PROSITE" id="PS51186"/>
    </source>
</evidence>
<name>A0A2T3NN34_9GAMM</name>